<keyword evidence="2" id="KW-0687">Ribonucleoprotein</keyword>
<dbReference type="GO" id="GO:0005840">
    <property type="term" value="C:ribosome"/>
    <property type="evidence" value="ECO:0007669"/>
    <property type="project" value="UniProtKB-KW"/>
</dbReference>
<gene>
    <name evidence="2" type="ORF">HMPREF9103_02165</name>
</gene>
<feature type="compositionally biased region" description="Low complexity" evidence="1">
    <location>
        <begin position="80"/>
        <end position="101"/>
    </location>
</feature>
<evidence type="ECO:0000313" key="2">
    <source>
        <dbReference type="EMBL" id="EHL96941.1"/>
    </source>
</evidence>
<reference evidence="2 3" key="1">
    <citation type="submission" date="2011-09" db="EMBL/GenBank/DDBJ databases">
        <authorList>
            <person name="Weinstock G."/>
            <person name="Sodergren E."/>
            <person name="Clifton S."/>
            <person name="Fulton L."/>
            <person name="Fulton B."/>
            <person name="Courtney L."/>
            <person name="Fronick C."/>
            <person name="Harrison M."/>
            <person name="Strong C."/>
            <person name="Farmer C."/>
            <person name="Delahaunty K."/>
            <person name="Markovic C."/>
            <person name="Hall O."/>
            <person name="Minx P."/>
            <person name="Tomlinson C."/>
            <person name="Mitreva M."/>
            <person name="Hou S."/>
            <person name="Chen J."/>
            <person name="Wollam A."/>
            <person name="Pepin K.H."/>
            <person name="Johnson M."/>
            <person name="Bhonagiri V."/>
            <person name="Zhang X."/>
            <person name="Suruliraj S."/>
            <person name="Warren W."/>
            <person name="Chinwalla A."/>
            <person name="Mardis E.R."/>
            <person name="Wilson R.K."/>
        </authorList>
    </citation>
    <scope>NUCLEOTIDE SEQUENCE [LARGE SCALE GENOMIC DNA]</scope>
    <source>
        <strain evidence="2 3">F0439</strain>
    </source>
</reference>
<comment type="caution">
    <text evidence="2">The sequence shown here is derived from an EMBL/GenBank/DDBJ whole genome shotgun (WGS) entry which is preliminary data.</text>
</comment>
<keyword evidence="2" id="KW-0689">Ribosomal protein</keyword>
<organism evidence="2 3">
    <name type="scientific">Lentilactobacillus parafarraginis F0439</name>
    <dbReference type="NCBI Taxonomy" id="797515"/>
    <lineage>
        <taxon>Bacteria</taxon>
        <taxon>Bacillati</taxon>
        <taxon>Bacillota</taxon>
        <taxon>Bacilli</taxon>
        <taxon>Lactobacillales</taxon>
        <taxon>Lactobacillaceae</taxon>
        <taxon>Lentilactobacillus</taxon>
    </lineage>
</organism>
<feature type="region of interest" description="Disordered" evidence="1">
    <location>
        <begin position="72"/>
        <end position="101"/>
    </location>
</feature>
<evidence type="ECO:0000256" key="1">
    <source>
        <dbReference type="SAM" id="MobiDB-lite"/>
    </source>
</evidence>
<evidence type="ECO:0000313" key="3">
    <source>
        <dbReference type="Proteomes" id="UP000004625"/>
    </source>
</evidence>
<dbReference type="RefSeq" id="WP_008213887.1">
    <property type="nucleotide sequence ID" value="NZ_JH415042.1"/>
</dbReference>
<dbReference type="STRING" id="797515.HMPREF9103_02165"/>
<dbReference type="EMBL" id="AGEY01000161">
    <property type="protein sequence ID" value="EHL96941.1"/>
    <property type="molecule type" value="Genomic_DNA"/>
</dbReference>
<keyword evidence="3" id="KW-1185">Reference proteome</keyword>
<dbReference type="HOGENOM" id="CLU_2287933_0_0_9"/>
<dbReference type="Gene3D" id="3.40.50.1110">
    <property type="entry name" value="SGNH hydrolase"/>
    <property type="match status" value="1"/>
</dbReference>
<proteinExistence type="predicted"/>
<name>G9ZR07_9LACO</name>
<dbReference type="eggNOG" id="ENOG50346DU">
    <property type="taxonomic scope" value="Bacteria"/>
</dbReference>
<dbReference type="InterPro" id="IPR036514">
    <property type="entry name" value="SGNH_hydro_sf"/>
</dbReference>
<dbReference type="AlphaFoldDB" id="G9ZR07"/>
<dbReference type="PATRIC" id="fig|797515.3.peg.1959"/>
<dbReference type="SUPFAM" id="SSF52266">
    <property type="entry name" value="SGNH hydrolase"/>
    <property type="match status" value="1"/>
</dbReference>
<dbReference type="Proteomes" id="UP000004625">
    <property type="component" value="Unassembled WGS sequence"/>
</dbReference>
<protein>
    <submittedName>
        <fullName evidence="2">50S ribosomal protein L22 domain protein</fullName>
    </submittedName>
</protein>
<accession>G9ZR07</accession>
<sequence length="101" mass="11670">MNDLRDAEAAVYKSYNIPVLDWRNDSTQLITDANRKYRLYDERLHPTAKTYQLMGREIAKFMIDNYPKDKIKSTKKTTSSKKTTTTAKTTAKKVSTTNTTK</sequence>